<accession>A0A0F7KWD2</accession>
<dbReference type="InterPro" id="IPR027843">
    <property type="entry name" value="DUF4440"/>
</dbReference>
<dbReference type="RefSeq" id="WP_169780770.1">
    <property type="nucleotide sequence ID" value="NZ_CP011452.2"/>
</dbReference>
<dbReference type="CDD" id="cd00531">
    <property type="entry name" value="NTF2_like"/>
    <property type="match status" value="1"/>
</dbReference>
<dbReference type="AlphaFoldDB" id="A0A0F7KWD2"/>
<dbReference type="Pfam" id="PF14534">
    <property type="entry name" value="DUF4440"/>
    <property type="match status" value="1"/>
</dbReference>
<dbReference type="SUPFAM" id="SSF54427">
    <property type="entry name" value="NTF2-like"/>
    <property type="match status" value="1"/>
</dbReference>
<dbReference type="PROSITE" id="PS51257">
    <property type="entry name" value="PROKAR_LIPOPROTEIN"/>
    <property type="match status" value="1"/>
</dbReference>
<name>A0A0F7KWD2_9SPHN</name>
<evidence type="ECO:0000313" key="2">
    <source>
        <dbReference type="Proteomes" id="UP000034392"/>
    </source>
</evidence>
<sequence length="169" mass="17564">MKKVSWLSVVSLAPLALLAACGGTAVDPAETVQTVKDTETAQLQSLAAKDVDGVMRYYADDAVIVTPGAAPATGKAAIQNALAGLMEDPNLAVEMQQGEGWAAQSGELAVTTSDGTMTVTDPETGEATVVPMRNQTVWYKATGDTWKIVSEYNVDLTPVSAEAEAMAAE</sequence>
<dbReference type="PATRIC" id="fig|1267766.3.peg.2506"/>
<dbReference type="Gene3D" id="3.10.450.50">
    <property type="match status" value="1"/>
</dbReference>
<dbReference type="Proteomes" id="UP000034392">
    <property type="component" value="Chromosome"/>
</dbReference>
<reference evidence="1" key="1">
    <citation type="submission" date="2015-05" db="EMBL/GenBank/DDBJ databases">
        <title>The complete genome of Altererythrobacter atlanticus strain 26DY36.</title>
        <authorList>
            <person name="Wu Y.-H."/>
            <person name="Cheng H."/>
            <person name="Wu X.-W."/>
        </authorList>
    </citation>
    <scope>NUCLEOTIDE SEQUENCE [LARGE SCALE GENOMIC DNA]</scope>
    <source>
        <strain evidence="1">26DY36</strain>
    </source>
</reference>
<evidence type="ECO:0000313" key="1">
    <source>
        <dbReference type="EMBL" id="AKH43507.1"/>
    </source>
</evidence>
<organism evidence="1 2">
    <name type="scientific">Croceibacterium atlanticum</name>
    <dbReference type="NCBI Taxonomy" id="1267766"/>
    <lineage>
        <taxon>Bacteria</taxon>
        <taxon>Pseudomonadati</taxon>
        <taxon>Pseudomonadota</taxon>
        <taxon>Alphaproteobacteria</taxon>
        <taxon>Sphingomonadales</taxon>
        <taxon>Erythrobacteraceae</taxon>
        <taxon>Croceibacterium</taxon>
    </lineage>
</organism>
<protein>
    <submittedName>
        <fullName evidence="1">SnoaL-like domain protein</fullName>
    </submittedName>
</protein>
<dbReference type="EMBL" id="CP011452">
    <property type="protein sequence ID" value="AKH43507.1"/>
    <property type="molecule type" value="Genomic_DNA"/>
</dbReference>
<dbReference type="InterPro" id="IPR032710">
    <property type="entry name" value="NTF2-like_dom_sf"/>
</dbReference>
<keyword evidence="2" id="KW-1185">Reference proteome</keyword>
<proteinExistence type="predicted"/>
<gene>
    <name evidence="1" type="ORF">WYH_02477</name>
</gene>
<dbReference type="KEGG" id="aay:WYH_02477"/>